<evidence type="ECO:0000256" key="2">
    <source>
        <dbReference type="SAM" id="MobiDB-lite"/>
    </source>
</evidence>
<evidence type="ECO:0000259" key="3">
    <source>
        <dbReference type="Pfam" id="PF22456"/>
    </source>
</evidence>
<dbReference type="Gene3D" id="3.30.830.10">
    <property type="entry name" value="Metalloenzyme, LuxS/M16 peptidase-like"/>
    <property type="match status" value="1"/>
</dbReference>
<sequence>MHMEEPCFDFLGTMETLGYQVYPSCRNTSGVLGFSVTIETQATNTDFVEGKIEAFLVNFGEKMVHLSEEAFQTQVTALIKLKECEDTQLGEEVDRNWFEVVTQQYVFDRLNKEIEELKILKNELVSFFMEHRHVVGFGEKEKETYGDDQSSLAPETQDTETKTSSYGDVSELIFLPASPVLAKATRITDVRAFTSSINNTPLP</sequence>
<dbReference type="GO" id="GO:0046872">
    <property type="term" value="F:metal ion binding"/>
    <property type="evidence" value="ECO:0007669"/>
    <property type="project" value="UniProtKB-KW"/>
</dbReference>
<protein>
    <recommendedName>
        <fullName evidence="3">Coenzyme PQQ synthesis protein F-like C-terminal lobe domain-containing protein</fullName>
    </recommendedName>
</protein>
<proteinExistence type="predicted"/>
<feature type="region of interest" description="Disordered" evidence="2">
    <location>
        <begin position="140"/>
        <end position="164"/>
    </location>
</feature>
<dbReference type="Pfam" id="PF22456">
    <property type="entry name" value="PqqF-like_C_4"/>
    <property type="match status" value="1"/>
</dbReference>
<accession>A0A672NUV7</accession>
<dbReference type="InterPro" id="IPR054734">
    <property type="entry name" value="PqqF-like_C_4"/>
</dbReference>
<dbReference type="Proteomes" id="UP000472262">
    <property type="component" value="Unassembled WGS sequence"/>
</dbReference>
<reference evidence="4" key="2">
    <citation type="submission" date="2025-09" db="UniProtKB">
        <authorList>
            <consortium name="Ensembl"/>
        </authorList>
    </citation>
    <scope>IDENTIFICATION</scope>
</reference>
<feature type="compositionally biased region" description="Polar residues" evidence="2">
    <location>
        <begin position="147"/>
        <end position="164"/>
    </location>
</feature>
<evidence type="ECO:0000313" key="5">
    <source>
        <dbReference type="Proteomes" id="UP000472262"/>
    </source>
</evidence>
<dbReference type="InterPro" id="IPR011249">
    <property type="entry name" value="Metalloenz_LuxS/M16"/>
</dbReference>
<dbReference type="Ensembl" id="ENSSGRT00000058751.1">
    <property type="protein sequence ID" value="ENSSGRP00000055006.1"/>
    <property type="gene ID" value="ENSSGRG00000028881.1"/>
</dbReference>
<organism evidence="4 5">
    <name type="scientific">Sinocyclocheilus grahami</name>
    <name type="common">Dianchi golden-line fish</name>
    <name type="synonym">Barbus grahami</name>
    <dbReference type="NCBI Taxonomy" id="75366"/>
    <lineage>
        <taxon>Eukaryota</taxon>
        <taxon>Metazoa</taxon>
        <taxon>Chordata</taxon>
        <taxon>Craniata</taxon>
        <taxon>Vertebrata</taxon>
        <taxon>Euteleostomi</taxon>
        <taxon>Actinopterygii</taxon>
        <taxon>Neopterygii</taxon>
        <taxon>Teleostei</taxon>
        <taxon>Ostariophysi</taxon>
        <taxon>Cypriniformes</taxon>
        <taxon>Cyprinidae</taxon>
        <taxon>Cyprininae</taxon>
        <taxon>Sinocyclocheilus</taxon>
    </lineage>
</organism>
<keyword evidence="1" id="KW-0479">Metal-binding</keyword>
<keyword evidence="5" id="KW-1185">Reference proteome</keyword>
<feature type="domain" description="Coenzyme PQQ synthesis protein F-like C-terminal lobe" evidence="3">
    <location>
        <begin position="3"/>
        <end position="97"/>
    </location>
</feature>
<dbReference type="InterPro" id="IPR050626">
    <property type="entry name" value="Peptidase_M16"/>
</dbReference>
<name>A0A672NUV7_SINGR</name>
<dbReference type="InParanoid" id="A0A672NUV7"/>
<evidence type="ECO:0000256" key="1">
    <source>
        <dbReference type="ARBA" id="ARBA00022723"/>
    </source>
</evidence>
<evidence type="ECO:0000313" key="4">
    <source>
        <dbReference type="Ensembl" id="ENSSGRP00000055006.1"/>
    </source>
</evidence>
<dbReference type="SUPFAM" id="SSF63411">
    <property type="entry name" value="LuxS/MPP-like metallohydrolase"/>
    <property type="match status" value="1"/>
</dbReference>
<dbReference type="OMA" id="EDTFASH"/>
<dbReference type="AlphaFoldDB" id="A0A672NUV7"/>
<dbReference type="PANTHER" id="PTHR43690:SF18">
    <property type="entry name" value="INSULIN-DEGRADING ENZYME-RELATED"/>
    <property type="match status" value="1"/>
</dbReference>
<reference evidence="4" key="1">
    <citation type="submission" date="2025-08" db="UniProtKB">
        <authorList>
            <consortium name="Ensembl"/>
        </authorList>
    </citation>
    <scope>IDENTIFICATION</scope>
</reference>
<dbReference type="PANTHER" id="PTHR43690">
    <property type="entry name" value="NARDILYSIN"/>
    <property type="match status" value="1"/>
</dbReference>